<dbReference type="AlphaFoldDB" id="A0A075FLD2"/>
<dbReference type="EMBL" id="KF900359">
    <property type="protein sequence ID" value="AIE92194.1"/>
    <property type="molecule type" value="Genomic_DNA"/>
</dbReference>
<name>A0A075FLD2_9ARCH</name>
<sequence length="71" mass="8182">MVFALNKSELLDEEEILDKVDLLELNEDKKWIDISAVTQKNVDKLKEIISNIFQNDISQNGDKVGVKTYEN</sequence>
<protein>
    <submittedName>
        <fullName evidence="1">Uncharacterized protein</fullName>
    </submittedName>
</protein>
<dbReference type="Gene3D" id="3.40.50.300">
    <property type="entry name" value="P-loop containing nucleotide triphosphate hydrolases"/>
    <property type="match status" value="1"/>
</dbReference>
<proteinExistence type="predicted"/>
<evidence type="ECO:0000313" key="1">
    <source>
        <dbReference type="EMBL" id="AIE92194.1"/>
    </source>
</evidence>
<dbReference type="InterPro" id="IPR027417">
    <property type="entry name" value="P-loop_NTPase"/>
</dbReference>
<reference evidence="1" key="1">
    <citation type="journal article" date="2014" name="Genome Biol. Evol.">
        <title>Pangenome evidence for extensive interdomain horizontal transfer affecting lineage core and shell genes in uncultured planktonic thaumarchaeota and euryarchaeota.</title>
        <authorList>
            <person name="Deschamps P."/>
            <person name="Zivanovic Y."/>
            <person name="Moreira D."/>
            <person name="Rodriguez-Valera F."/>
            <person name="Lopez-Garcia P."/>
        </authorList>
    </citation>
    <scope>NUCLEOTIDE SEQUENCE</scope>
</reference>
<organism evidence="1">
    <name type="scientific">uncultured marine thaumarchaeote AD1000_20_B03</name>
    <dbReference type="NCBI Taxonomy" id="1455899"/>
    <lineage>
        <taxon>Archaea</taxon>
        <taxon>Nitrososphaerota</taxon>
        <taxon>environmental samples</taxon>
    </lineage>
</organism>
<dbReference type="SUPFAM" id="SSF52540">
    <property type="entry name" value="P-loop containing nucleoside triphosphate hydrolases"/>
    <property type="match status" value="1"/>
</dbReference>
<accession>A0A075FLD2</accession>